<reference evidence="1" key="1">
    <citation type="submission" date="2020-01" db="EMBL/GenBank/DDBJ databases">
        <authorList>
            <person name="Meier V. D."/>
            <person name="Meier V D."/>
        </authorList>
    </citation>
    <scope>NUCLEOTIDE SEQUENCE</scope>
    <source>
        <strain evidence="1">HLG_WM_MAG_07</strain>
    </source>
</reference>
<sequence>MLYRLSKSNNVNDELLLKKATISLNGVFLSESNDKLALYAIKYGDIVSPHAIQKIVIQHNFDNSDDLSASPTPLATLSTETLVEFINKTKEITLKNNHSNTQKLILNMKLLVVPKVSGGFNLTPVDANYSPKSLKKEMVHLLKLDFAR</sequence>
<name>A0A6S6UAY6_9GAMM</name>
<gene>
    <name evidence="1" type="ORF">HELGO_WM6738</name>
</gene>
<accession>A0A6S6UAY6</accession>
<dbReference type="AlphaFoldDB" id="A0A6S6UAY6"/>
<dbReference type="EMBL" id="CACVAY010000117">
    <property type="protein sequence ID" value="CAA6823889.1"/>
    <property type="molecule type" value="Genomic_DNA"/>
</dbReference>
<evidence type="ECO:0000313" key="1">
    <source>
        <dbReference type="EMBL" id="CAA6823889.1"/>
    </source>
</evidence>
<organism evidence="1">
    <name type="scientific">uncultured Thiotrichaceae bacterium</name>
    <dbReference type="NCBI Taxonomy" id="298394"/>
    <lineage>
        <taxon>Bacteria</taxon>
        <taxon>Pseudomonadati</taxon>
        <taxon>Pseudomonadota</taxon>
        <taxon>Gammaproteobacteria</taxon>
        <taxon>Thiotrichales</taxon>
        <taxon>Thiotrichaceae</taxon>
        <taxon>environmental samples</taxon>
    </lineage>
</organism>
<protein>
    <submittedName>
        <fullName evidence="1">Uncharacterized protein</fullName>
    </submittedName>
</protein>
<proteinExistence type="predicted"/>